<accession>A0ABP1QHL1</accession>
<sequence length="196" mass="22662">MTNFLICESKLFSAILTCYPLLLNVLLIYPYCKYISFSAQGDWYLYIFQTTKLVGFLVDAVLNNFVDTYVAVLAISGYDIVRKNLAALKFLRENNISKEQWQNGDFSCILEIAERLENFFITLNSIGSHIILTWFCMLVTWISYKVLDSLPGTSQNFLGGGKSPFNPWVNMFHYWIFFGTYVLTLVLFAEIQREVI</sequence>
<name>A0ABP1QHL1_9HEXA</name>
<evidence type="ECO:0000256" key="1">
    <source>
        <dbReference type="SAM" id="Phobius"/>
    </source>
</evidence>
<comment type="caution">
    <text evidence="2">The sequence shown here is derived from an EMBL/GenBank/DDBJ whole genome shotgun (WGS) entry which is preliminary data.</text>
</comment>
<proteinExistence type="predicted"/>
<gene>
    <name evidence="2" type="ORF">ODALV1_LOCUS11156</name>
</gene>
<feature type="transmembrane region" description="Helical" evidence="1">
    <location>
        <begin position="119"/>
        <end position="144"/>
    </location>
</feature>
<protein>
    <submittedName>
        <fullName evidence="2">Uncharacterized protein</fullName>
    </submittedName>
</protein>
<keyword evidence="1" id="KW-0472">Membrane</keyword>
<evidence type="ECO:0000313" key="3">
    <source>
        <dbReference type="Proteomes" id="UP001642540"/>
    </source>
</evidence>
<evidence type="ECO:0000313" key="2">
    <source>
        <dbReference type="EMBL" id="CAL8102485.1"/>
    </source>
</evidence>
<reference evidence="2 3" key="1">
    <citation type="submission" date="2024-08" db="EMBL/GenBank/DDBJ databases">
        <authorList>
            <person name="Cucini C."/>
            <person name="Frati F."/>
        </authorList>
    </citation>
    <scope>NUCLEOTIDE SEQUENCE [LARGE SCALE GENOMIC DNA]</scope>
</reference>
<keyword evidence="1" id="KW-1133">Transmembrane helix</keyword>
<feature type="transmembrane region" description="Helical" evidence="1">
    <location>
        <begin position="43"/>
        <end position="62"/>
    </location>
</feature>
<dbReference type="EMBL" id="CAXLJM020000034">
    <property type="protein sequence ID" value="CAL8102485.1"/>
    <property type="molecule type" value="Genomic_DNA"/>
</dbReference>
<dbReference type="Proteomes" id="UP001642540">
    <property type="component" value="Unassembled WGS sequence"/>
</dbReference>
<organism evidence="2 3">
    <name type="scientific">Orchesella dallaii</name>
    <dbReference type="NCBI Taxonomy" id="48710"/>
    <lineage>
        <taxon>Eukaryota</taxon>
        <taxon>Metazoa</taxon>
        <taxon>Ecdysozoa</taxon>
        <taxon>Arthropoda</taxon>
        <taxon>Hexapoda</taxon>
        <taxon>Collembola</taxon>
        <taxon>Entomobryomorpha</taxon>
        <taxon>Entomobryoidea</taxon>
        <taxon>Orchesellidae</taxon>
        <taxon>Orchesellinae</taxon>
        <taxon>Orchesella</taxon>
    </lineage>
</organism>
<feature type="transmembrane region" description="Helical" evidence="1">
    <location>
        <begin position="12"/>
        <end position="31"/>
    </location>
</feature>
<keyword evidence="3" id="KW-1185">Reference proteome</keyword>
<feature type="transmembrane region" description="Helical" evidence="1">
    <location>
        <begin position="172"/>
        <end position="191"/>
    </location>
</feature>
<keyword evidence="1" id="KW-0812">Transmembrane</keyword>